<dbReference type="CDD" id="cd05122">
    <property type="entry name" value="PKc_STE"/>
    <property type="match status" value="1"/>
</dbReference>
<protein>
    <recommendedName>
        <fullName evidence="4">Protein kinase domain-containing protein</fullName>
    </recommendedName>
</protein>
<dbReference type="PANTHER" id="PTHR45832:SF22">
    <property type="entry name" value="SERINE_THREONINE-PROTEIN KINASE SAMKA-RELATED"/>
    <property type="match status" value="1"/>
</dbReference>
<dbReference type="InterPro" id="IPR051931">
    <property type="entry name" value="PAK3-like"/>
</dbReference>
<dbReference type="SUPFAM" id="SSF56112">
    <property type="entry name" value="Protein kinase-like (PK-like)"/>
    <property type="match status" value="1"/>
</dbReference>
<dbReference type="AlphaFoldDB" id="A0A6U1TGT1"/>
<dbReference type="GO" id="GO:0005524">
    <property type="term" value="F:ATP binding"/>
    <property type="evidence" value="ECO:0007669"/>
    <property type="project" value="UniProtKB-KW"/>
</dbReference>
<evidence type="ECO:0000313" key="6">
    <source>
        <dbReference type="EMBL" id="CAE2208390.1"/>
    </source>
</evidence>
<dbReference type="PANTHER" id="PTHR45832">
    <property type="entry name" value="SERINE/THREONINE-PROTEIN KINASE SAMKA-RELATED-RELATED"/>
    <property type="match status" value="1"/>
</dbReference>
<dbReference type="InterPro" id="IPR000719">
    <property type="entry name" value="Prot_kinase_dom"/>
</dbReference>
<reference evidence="6" key="1">
    <citation type="submission" date="2021-01" db="EMBL/GenBank/DDBJ databases">
        <authorList>
            <person name="Corre E."/>
            <person name="Pelletier E."/>
            <person name="Niang G."/>
            <person name="Scheremetjew M."/>
            <person name="Finn R."/>
            <person name="Kale V."/>
            <person name="Holt S."/>
            <person name="Cochrane G."/>
            <person name="Meng A."/>
            <person name="Brown T."/>
            <person name="Cohen L."/>
        </authorList>
    </citation>
    <scope>NUCLEOTIDE SEQUENCE</scope>
    <source>
        <strain evidence="6">DIVA3 518/3/11/1/6</strain>
    </source>
</reference>
<organism evidence="6">
    <name type="scientific">Vannella robusta</name>
    <dbReference type="NCBI Taxonomy" id="1487602"/>
    <lineage>
        <taxon>Eukaryota</taxon>
        <taxon>Amoebozoa</taxon>
        <taxon>Discosea</taxon>
        <taxon>Flabellinia</taxon>
        <taxon>Vannellidae</taxon>
        <taxon>Vannella</taxon>
    </lineage>
</organism>
<evidence type="ECO:0000313" key="5">
    <source>
        <dbReference type="EMBL" id="CAE2208388.1"/>
    </source>
</evidence>
<feature type="domain" description="Protein kinase" evidence="4">
    <location>
        <begin position="180"/>
        <end position="429"/>
    </location>
</feature>
<dbReference type="Pfam" id="PF00069">
    <property type="entry name" value="Pkinase"/>
    <property type="match status" value="1"/>
</dbReference>
<dbReference type="EMBL" id="HBKP01005887">
    <property type="protein sequence ID" value="CAE2208388.1"/>
    <property type="molecule type" value="Transcribed_RNA"/>
</dbReference>
<evidence type="ECO:0000256" key="1">
    <source>
        <dbReference type="ARBA" id="ARBA00008874"/>
    </source>
</evidence>
<gene>
    <name evidence="5" type="ORF">VSP0166_LOCUS4213</name>
    <name evidence="6" type="ORF">VSP0166_LOCUS4214</name>
</gene>
<keyword evidence="2" id="KW-0547">Nucleotide-binding</keyword>
<evidence type="ECO:0000259" key="4">
    <source>
        <dbReference type="PROSITE" id="PS50011"/>
    </source>
</evidence>
<dbReference type="Gene3D" id="1.10.510.10">
    <property type="entry name" value="Transferase(Phosphotransferase) domain 1"/>
    <property type="match status" value="1"/>
</dbReference>
<evidence type="ECO:0000256" key="3">
    <source>
        <dbReference type="ARBA" id="ARBA00022840"/>
    </source>
</evidence>
<dbReference type="PROSITE" id="PS00108">
    <property type="entry name" value="PROTEIN_KINASE_ST"/>
    <property type="match status" value="1"/>
</dbReference>
<dbReference type="InterPro" id="IPR008271">
    <property type="entry name" value="Ser/Thr_kinase_AS"/>
</dbReference>
<dbReference type="EMBL" id="HBKP01005888">
    <property type="protein sequence ID" value="CAE2208390.1"/>
    <property type="molecule type" value="Transcribed_RNA"/>
</dbReference>
<keyword evidence="3" id="KW-0067">ATP-binding</keyword>
<comment type="similarity">
    <text evidence="1">Belongs to the protein kinase superfamily. STE Ser/Thr protein kinase family. STE20 subfamily.</text>
</comment>
<name>A0A6U1TGT1_9EUKA</name>
<dbReference type="InterPro" id="IPR011009">
    <property type="entry name" value="Kinase-like_dom_sf"/>
</dbReference>
<accession>A0A6U1TGT1</accession>
<dbReference type="SMART" id="SM00220">
    <property type="entry name" value="S_TKc"/>
    <property type="match status" value="1"/>
</dbReference>
<dbReference type="GO" id="GO:0004672">
    <property type="term" value="F:protein kinase activity"/>
    <property type="evidence" value="ECO:0007669"/>
    <property type="project" value="InterPro"/>
</dbReference>
<evidence type="ECO:0000256" key="2">
    <source>
        <dbReference type="ARBA" id="ARBA00022741"/>
    </source>
</evidence>
<sequence>MISNQGRRKSGSAIAPQSESPETCIVKASKCSELPKMYQKMLSRTKISHENADRNWFLLKKIFLFVHNVRFIESTLDERKGSTELLINPMINLPYLIQGIKELCKDDQFGKRIPELEQLDKETKHKTRIEDDPIVSAYLHYVDNSWKPCNLSFINIAAPNYIDVATVTFLNSANPRELFKLSNKATGKGGYGQVFTAKDSSGNRIAIKKMEHLDPIQSAKNFREVAVMATLTHPNIVKYYDCFQYGNDLWVTMELLSGGSLSDMHDIAMFEEDQIAYVAQECLQGLHYLHQLGLCHRDIKPGNVMLTNSGCVKLIDFGLCDSVQSIASNPKMVGSPFWMPPEMIFRTPQTTKADVWSLGCTLLQLIDPDGFDIGCPLKTLFTVATEGRTKFMLQGKNFSSNLIHFLECMLRRQPHERASVRELLKHPFLSKHVPKECVQPLIDQFAASRHFC</sequence>
<dbReference type="PROSITE" id="PS50011">
    <property type="entry name" value="PROTEIN_KINASE_DOM"/>
    <property type="match status" value="1"/>
</dbReference>
<proteinExistence type="inferred from homology"/>